<gene>
    <name evidence="1" type="ORF">LEP1GSC081_4214</name>
</gene>
<dbReference type="GO" id="GO:0016491">
    <property type="term" value="F:oxidoreductase activity"/>
    <property type="evidence" value="ECO:0007669"/>
    <property type="project" value="InterPro"/>
</dbReference>
<dbReference type="EMBL" id="AHMY02000041">
    <property type="protein sequence ID" value="EKO15564.1"/>
    <property type="molecule type" value="Genomic_DNA"/>
</dbReference>
<dbReference type="Gene3D" id="2.160.20.60">
    <property type="entry name" value="Glutamate synthase, alpha subunit, C-terminal domain"/>
    <property type="match status" value="1"/>
</dbReference>
<accession>A0A0E2B2R9</accession>
<dbReference type="PANTHER" id="PTHR43100">
    <property type="entry name" value="GLUTAMATE SYNTHASE [NADPH] SMALL CHAIN"/>
    <property type="match status" value="1"/>
</dbReference>
<evidence type="ECO:0000313" key="2">
    <source>
        <dbReference type="Proteomes" id="UP000006253"/>
    </source>
</evidence>
<dbReference type="InterPro" id="IPR051394">
    <property type="entry name" value="Glutamate_Synthase"/>
</dbReference>
<dbReference type="AlphaFoldDB" id="A0A0E2B2R9"/>
<name>A0A0E2B2R9_9LEPT</name>
<organism evidence="1 2">
    <name type="scientific">Leptospira kirschneri str. H1</name>
    <dbReference type="NCBI Taxonomy" id="1049966"/>
    <lineage>
        <taxon>Bacteria</taxon>
        <taxon>Pseudomonadati</taxon>
        <taxon>Spirochaetota</taxon>
        <taxon>Spirochaetia</taxon>
        <taxon>Leptospirales</taxon>
        <taxon>Leptospiraceae</taxon>
        <taxon>Leptospira</taxon>
    </lineage>
</organism>
<protein>
    <recommendedName>
        <fullName evidence="3">Glutamate synthase alpha subunit C-terminal domain-containing protein</fullName>
    </recommendedName>
</protein>
<evidence type="ECO:0000313" key="1">
    <source>
        <dbReference type="EMBL" id="EKO15564.1"/>
    </source>
</evidence>
<dbReference type="SUPFAM" id="SSF69336">
    <property type="entry name" value="Alpha subunit of glutamate synthase, C-terminal domain"/>
    <property type="match status" value="1"/>
</dbReference>
<sequence length="77" mass="8636">MGAGMTGGTAYFFQKGWDIEPLLNKEYVKTVDLENGDYEVIQNLISEHSKLTGSDLSEGILKDFETNKSYFVKVVPK</sequence>
<proteinExistence type="predicted"/>
<evidence type="ECO:0008006" key="3">
    <source>
        <dbReference type="Google" id="ProtNLM"/>
    </source>
</evidence>
<reference evidence="1 2" key="1">
    <citation type="submission" date="2012-10" db="EMBL/GenBank/DDBJ databases">
        <authorList>
            <person name="Harkins D.M."/>
            <person name="Durkin A.S."/>
            <person name="Brinkac L.M."/>
            <person name="Selengut J.D."/>
            <person name="Sanka R."/>
            <person name="DePew J."/>
            <person name="Purushe J."/>
            <person name="Peacock S.J."/>
            <person name="Thaipadungpanit J."/>
            <person name="Wuthiekanun V.W."/>
            <person name="Day N.P."/>
            <person name="Vinetz J.M."/>
            <person name="Sutton G.G."/>
            <person name="Nelson W.C."/>
            <person name="Fouts D.E."/>
        </authorList>
    </citation>
    <scope>NUCLEOTIDE SEQUENCE [LARGE SCALE GENOMIC DNA]</scope>
    <source>
        <strain evidence="1 2">H1</strain>
    </source>
</reference>
<comment type="caution">
    <text evidence="1">The sequence shown here is derived from an EMBL/GenBank/DDBJ whole genome shotgun (WGS) entry which is preliminary data.</text>
</comment>
<dbReference type="Proteomes" id="UP000006253">
    <property type="component" value="Unassembled WGS sequence"/>
</dbReference>
<dbReference type="InterPro" id="IPR036485">
    <property type="entry name" value="Glu_synth_asu_C_sf"/>
</dbReference>